<accession>A0A7W3LPI4</accession>
<dbReference type="RefSeq" id="WP_182844203.1">
    <property type="nucleotide sequence ID" value="NZ_BAAALP010000108.1"/>
</dbReference>
<dbReference type="Proteomes" id="UP000572680">
    <property type="component" value="Unassembled WGS sequence"/>
</dbReference>
<evidence type="ECO:0000313" key="2">
    <source>
        <dbReference type="Proteomes" id="UP000572680"/>
    </source>
</evidence>
<keyword evidence="2" id="KW-1185">Reference proteome</keyword>
<dbReference type="EMBL" id="JACJIA010000004">
    <property type="protein sequence ID" value="MBA8951894.1"/>
    <property type="molecule type" value="Genomic_DNA"/>
</dbReference>
<organism evidence="1 2">
    <name type="scientific">Actinomadura namibiensis</name>
    <dbReference type="NCBI Taxonomy" id="182080"/>
    <lineage>
        <taxon>Bacteria</taxon>
        <taxon>Bacillati</taxon>
        <taxon>Actinomycetota</taxon>
        <taxon>Actinomycetes</taxon>
        <taxon>Streptosporangiales</taxon>
        <taxon>Thermomonosporaceae</taxon>
        <taxon>Actinomadura</taxon>
    </lineage>
</organism>
<name>A0A7W3LPI4_ACTNM</name>
<protein>
    <submittedName>
        <fullName evidence="1">Uncharacterized protein</fullName>
    </submittedName>
</protein>
<dbReference type="AlphaFoldDB" id="A0A7W3LPI4"/>
<comment type="caution">
    <text evidence="1">The sequence shown here is derived from an EMBL/GenBank/DDBJ whole genome shotgun (WGS) entry which is preliminary data.</text>
</comment>
<gene>
    <name evidence="1" type="ORF">HNR61_003534</name>
</gene>
<proteinExistence type="predicted"/>
<sequence>MLDTPHAYDLEATSETRTRMISALRALADFLDSHPDIPVGEFSRARLHFIPRTGTADGNAAAIDRIAHTLGVEPTGERTGHYRAVKHFGPASYEAFAIHPDAQADHDARDSYYDAVMP</sequence>
<reference evidence="1 2" key="1">
    <citation type="submission" date="2020-08" db="EMBL/GenBank/DDBJ databases">
        <title>Genomic Encyclopedia of Type Strains, Phase IV (KMG-IV): sequencing the most valuable type-strain genomes for metagenomic binning, comparative biology and taxonomic classification.</title>
        <authorList>
            <person name="Goeker M."/>
        </authorList>
    </citation>
    <scope>NUCLEOTIDE SEQUENCE [LARGE SCALE GENOMIC DNA]</scope>
    <source>
        <strain evidence="1 2">DSM 44197</strain>
    </source>
</reference>
<evidence type="ECO:0000313" key="1">
    <source>
        <dbReference type="EMBL" id="MBA8951894.1"/>
    </source>
</evidence>